<name>A0A7R9IBF3_9NEOP</name>
<dbReference type="AlphaFoldDB" id="A0A7R9IBF3"/>
<dbReference type="EMBL" id="OE000245">
    <property type="protein sequence ID" value="CAD7453067.1"/>
    <property type="molecule type" value="Genomic_DNA"/>
</dbReference>
<evidence type="ECO:0000256" key="3">
    <source>
        <dbReference type="ARBA" id="ARBA00022839"/>
    </source>
</evidence>
<keyword evidence="1" id="KW-0540">Nuclease</keyword>
<accession>A0A7R9IBF3</accession>
<dbReference type="PANTHER" id="PTHR23044">
    <property type="entry name" value="3'-5' EXONUCLEASE ERI1-RELATED"/>
    <property type="match status" value="1"/>
</dbReference>
<dbReference type="GO" id="GO:0003676">
    <property type="term" value="F:nucleic acid binding"/>
    <property type="evidence" value="ECO:0007669"/>
    <property type="project" value="InterPro"/>
</dbReference>
<proteinExistence type="predicted"/>
<dbReference type="InterPro" id="IPR012337">
    <property type="entry name" value="RNaseH-like_sf"/>
</dbReference>
<evidence type="ECO:0000259" key="4">
    <source>
        <dbReference type="SMART" id="SM00479"/>
    </source>
</evidence>
<dbReference type="InterPro" id="IPR013520">
    <property type="entry name" value="Ribonucl_H"/>
</dbReference>
<evidence type="ECO:0000313" key="5">
    <source>
        <dbReference type="EMBL" id="CAD7453067.1"/>
    </source>
</evidence>
<feature type="domain" description="Exonuclease" evidence="4">
    <location>
        <begin position="82"/>
        <end position="281"/>
    </location>
</feature>
<dbReference type="SMART" id="SM00479">
    <property type="entry name" value="EXOIII"/>
    <property type="match status" value="1"/>
</dbReference>
<dbReference type="GO" id="GO:0000175">
    <property type="term" value="F:3'-5'-RNA exonuclease activity"/>
    <property type="evidence" value="ECO:0007669"/>
    <property type="project" value="InterPro"/>
</dbReference>
<dbReference type="InterPro" id="IPR051274">
    <property type="entry name" value="3-5_Exoribonuclease"/>
</dbReference>
<keyword evidence="3" id="KW-0269">Exonuclease</keyword>
<reference evidence="5" key="1">
    <citation type="submission" date="2020-11" db="EMBL/GenBank/DDBJ databases">
        <authorList>
            <person name="Tran Van P."/>
        </authorList>
    </citation>
    <scope>NUCLEOTIDE SEQUENCE</scope>
</reference>
<dbReference type="Gene3D" id="3.30.420.10">
    <property type="entry name" value="Ribonuclease H-like superfamily/Ribonuclease H"/>
    <property type="match status" value="1"/>
</dbReference>
<gene>
    <name evidence="5" type="ORF">TTEB3V08_LOCUS1221</name>
</gene>
<dbReference type="InterPro" id="IPR047201">
    <property type="entry name" value="ERI-1_3'hExo-like"/>
</dbReference>
<dbReference type="SUPFAM" id="SSF53098">
    <property type="entry name" value="Ribonuclease H-like"/>
    <property type="match status" value="1"/>
</dbReference>
<dbReference type="PANTHER" id="PTHR23044:SF61">
    <property type="entry name" value="3'-5' EXORIBONUCLEASE 1-RELATED"/>
    <property type="match status" value="1"/>
</dbReference>
<dbReference type="Pfam" id="PF00929">
    <property type="entry name" value="RNase_T"/>
    <property type="match status" value="1"/>
</dbReference>
<keyword evidence="2" id="KW-0378">Hydrolase</keyword>
<organism evidence="5">
    <name type="scientific">Timema tahoe</name>
    <dbReference type="NCBI Taxonomy" id="61484"/>
    <lineage>
        <taxon>Eukaryota</taxon>
        <taxon>Metazoa</taxon>
        <taxon>Ecdysozoa</taxon>
        <taxon>Arthropoda</taxon>
        <taxon>Hexapoda</taxon>
        <taxon>Insecta</taxon>
        <taxon>Pterygota</taxon>
        <taxon>Neoptera</taxon>
        <taxon>Polyneoptera</taxon>
        <taxon>Phasmatodea</taxon>
        <taxon>Timematodea</taxon>
        <taxon>Timematoidea</taxon>
        <taxon>Timematidae</taxon>
        <taxon>Timema</taxon>
    </lineage>
</organism>
<dbReference type="CDD" id="cd06133">
    <property type="entry name" value="ERI-1_3'hExo_like"/>
    <property type="match status" value="1"/>
</dbReference>
<sequence>MNRQRNTTFSLLTPSQVYLKAGNKPGTIIKIEVPKTVCRNEMSKSGRELGLVETISIANPLFGSKANSTNGTNPLWTQQFDYLIVIDFESTCWEGEQGGWKQPEIIEFPAVLLNVHTGQLEQEFQQYVCPIENQKLSEFCKSLTGITQQQVDDGVPLSTCLLLFSRWINTIKQNKNLIFHGNSTQKSENERLCTFVTWSDWDLATCLHNECRRKQISKLDILNQWVDLRATYKQLYNRRPQGLRGALSELGINFEGREHSGLCDARNTSRLAWRMVQDGGVLKITTNINTTSARYGSFLFEHPFLQHLPSFREAPNNNCAQGAKGLTMTKIAKLPQTAENIRRVYREAGLPPPIL</sequence>
<protein>
    <recommendedName>
        <fullName evidence="4">Exonuclease domain-containing protein</fullName>
    </recommendedName>
</protein>
<evidence type="ECO:0000256" key="1">
    <source>
        <dbReference type="ARBA" id="ARBA00022722"/>
    </source>
</evidence>
<dbReference type="InterPro" id="IPR036397">
    <property type="entry name" value="RNaseH_sf"/>
</dbReference>
<evidence type="ECO:0000256" key="2">
    <source>
        <dbReference type="ARBA" id="ARBA00022801"/>
    </source>
</evidence>